<gene>
    <name evidence="3" type="ORF">PARMNEM_LOCUS790</name>
</gene>
<keyword evidence="2" id="KW-0812">Transmembrane</keyword>
<evidence type="ECO:0008006" key="5">
    <source>
        <dbReference type="Google" id="ProtNLM"/>
    </source>
</evidence>
<evidence type="ECO:0000313" key="3">
    <source>
        <dbReference type="EMBL" id="CAK1578749.1"/>
    </source>
</evidence>
<organism evidence="3 4">
    <name type="scientific">Parnassius mnemosyne</name>
    <name type="common">clouded apollo</name>
    <dbReference type="NCBI Taxonomy" id="213953"/>
    <lineage>
        <taxon>Eukaryota</taxon>
        <taxon>Metazoa</taxon>
        <taxon>Ecdysozoa</taxon>
        <taxon>Arthropoda</taxon>
        <taxon>Hexapoda</taxon>
        <taxon>Insecta</taxon>
        <taxon>Pterygota</taxon>
        <taxon>Neoptera</taxon>
        <taxon>Endopterygota</taxon>
        <taxon>Lepidoptera</taxon>
        <taxon>Glossata</taxon>
        <taxon>Ditrysia</taxon>
        <taxon>Papilionoidea</taxon>
        <taxon>Papilionidae</taxon>
        <taxon>Parnassiinae</taxon>
        <taxon>Parnassini</taxon>
        <taxon>Parnassius</taxon>
        <taxon>Driopa</taxon>
    </lineage>
</organism>
<sequence length="559" mass="64228">MVHLAQTQEIRLNDGPGLLPYKLGRTRLVSHYHSFLQYIRINNIEDKIIAVRQQLSDFELRLNNDTFSLYSLQINYLSHKINRVLNHLKGLEPSRAKRGLIDGLGSAIKSLTGNLDYQDAIKFDNAIKNLENNQVKIISEFNSHISLNKEWMTQHNSVIDQLVRNQQSINATLELLLNSTAYKENSLIKYAHFAQLLTIITENVNDLLGELVRIENMLALVRALSTHHSMIDIDSLRLMIERVRMIYGDDRILNLDLRDYYSIIKPGSYYVEKQIVIVFKVPIVSANVFDLYKLSIAPNRYNKILIPPLPFLATNREAYAYMEAECPKVDQQYLCEDDAINRVKNHHDCTRDLVTNHALGDDCNLTTITLEKEAMEQLDAGNYVVTFPRTTTIYLRCGREEYKQLQGSYLVTIPLNCTLMTSEFTIVNENNQVSGQPLIITDIPRNFKEETTPQHRISLQSIDLRKLHEAYSQVMREPIMVQDTIASNTLYHTTIPVYVMIIGSLIITAIVMICRRFNLWRRSKPQQQSSQLPAPGKHSYEDPKNAKAYPATFSLKVGK</sequence>
<evidence type="ECO:0000313" key="4">
    <source>
        <dbReference type="Proteomes" id="UP001314205"/>
    </source>
</evidence>
<dbReference type="Pfam" id="PF12259">
    <property type="entry name" value="Baculo_F"/>
    <property type="match status" value="1"/>
</dbReference>
<evidence type="ECO:0000256" key="2">
    <source>
        <dbReference type="SAM" id="Phobius"/>
    </source>
</evidence>
<dbReference type="EMBL" id="CAVLGL010000001">
    <property type="protein sequence ID" value="CAK1578749.1"/>
    <property type="molecule type" value="Genomic_DNA"/>
</dbReference>
<feature type="region of interest" description="Disordered" evidence="1">
    <location>
        <begin position="525"/>
        <end position="559"/>
    </location>
</feature>
<reference evidence="3 4" key="1">
    <citation type="submission" date="2023-11" db="EMBL/GenBank/DDBJ databases">
        <authorList>
            <person name="Hedman E."/>
            <person name="Englund M."/>
            <person name="Stromberg M."/>
            <person name="Nyberg Akerstrom W."/>
            <person name="Nylinder S."/>
            <person name="Jareborg N."/>
            <person name="Kallberg Y."/>
            <person name="Kronander E."/>
        </authorList>
    </citation>
    <scope>NUCLEOTIDE SEQUENCE [LARGE SCALE GENOMIC DNA]</scope>
</reference>
<keyword evidence="2" id="KW-1133">Transmembrane helix</keyword>
<name>A0AAV1K8Q3_9NEOP</name>
<proteinExistence type="predicted"/>
<dbReference type="AlphaFoldDB" id="A0AAV1K8Q3"/>
<comment type="caution">
    <text evidence="3">The sequence shown here is derived from an EMBL/GenBank/DDBJ whole genome shotgun (WGS) entry which is preliminary data.</text>
</comment>
<keyword evidence="4" id="KW-1185">Reference proteome</keyword>
<feature type="transmembrane region" description="Helical" evidence="2">
    <location>
        <begin position="495"/>
        <end position="514"/>
    </location>
</feature>
<keyword evidence="2" id="KW-0472">Membrane</keyword>
<protein>
    <recommendedName>
        <fullName evidence="5">Envelope protein</fullName>
    </recommendedName>
</protein>
<dbReference type="Proteomes" id="UP001314205">
    <property type="component" value="Unassembled WGS sequence"/>
</dbReference>
<evidence type="ECO:0000256" key="1">
    <source>
        <dbReference type="SAM" id="MobiDB-lite"/>
    </source>
</evidence>
<dbReference type="InterPro" id="IPR022048">
    <property type="entry name" value="Envelope_fusion-like"/>
</dbReference>
<accession>A0AAV1K8Q3</accession>